<keyword evidence="11" id="KW-0472">Membrane</keyword>
<evidence type="ECO:0000256" key="6">
    <source>
        <dbReference type="ARBA" id="ARBA00022679"/>
    </source>
</evidence>
<keyword evidence="9" id="KW-0460">Magnesium</keyword>
<dbReference type="AlphaFoldDB" id="A0A1Y3AYL5"/>
<dbReference type="SUPFAM" id="SSF64005">
    <property type="entry name" value="Undecaprenyl diphosphate synthase"/>
    <property type="match status" value="1"/>
</dbReference>
<protein>
    <recommendedName>
        <fullName evidence="5">ditrans,polycis-polyprenyl diphosphate synthase [(2E,6E)-farnesyldiphosphate specific]</fullName>
        <ecNumber evidence="5">2.5.1.87</ecNumber>
    </recommendedName>
</protein>
<dbReference type="GO" id="GO:0045547">
    <property type="term" value="F:ditrans,polycis-polyprenyl diphosphate synthase [(2E,6E)-farnesyl diphosphate specific] activity"/>
    <property type="evidence" value="ECO:0007669"/>
    <property type="project" value="UniProtKB-EC"/>
</dbReference>
<comment type="cofactor">
    <cofactor evidence="1">
        <name>Mg(2+)</name>
        <dbReference type="ChEBI" id="CHEBI:18420"/>
    </cofactor>
</comment>
<evidence type="ECO:0000256" key="3">
    <source>
        <dbReference type="ARBA" id="ARBA00004922"/>
    </source>
</evidence>
<evidence type="ECO:0000256" key="10">
    <source>
        <dbReference type="ARBA" id="ARBA00022989"/>
    </source>
</evidence>
<dbReference type="GO" id="GO:0005789">
    <property type="term" value="C:endoplasmic reticulum membrane"/>
    <property type="evidence" value="ECO:0007669"/>
    <property type="project" value="UniProtKB-SubCell"/>
</dbReference>
<evidence type="ECO:0000256" key="12">
    <source>
        <dbReference type="ARBA" id="ARBA00047353"/>
    </source>
</evidence>
<proteinExistence type="inferred from homology"/>
<comment type="similarity">
    <text evidence="4">Belongs to the UPP synthase family.</text>
</comment>
<comment type="subcellular location">
    <subcellularLocation>
        <location evidence="2">Endoplasmic reticulum membrane</location>
    </subcellularLocation>
</comment>
<dbReference type="PANTHER" id="PTHR21528:SF0">
    <property type="entry name" value="DEHYDRODOLICHYL DIPHOSPHATE SYNTHASE COMPLEX SUBUNIT NUS1"/>
    <property type="match status" value="1"/>
</dbReference>
<evidence type="ECO:0000256" key="4">
    <source>
        <dbReference type="ARBA" id="ARBA00005432"/>
    </source>
</evidence>
<dbReference type="GO" id="GO:1904423">
    <property type="term" value="C:dehydrodolichyl diphosphate synthase complex"/>
    <property type="evidence" value="ECO:0007669"/>
    <property type="project" value="InterPro"/>
</dbReference>
<evidence type="ECO:0000256" key="5">
    <source>
        <dbReference type="ARBA" id="ARBA00012596"/>
    </source>
</evidence>
<dbReference type="EMBL" id="MUJZ01054152">
    <property type="protein sequence ID" value="OTF72894.1"/>
    <property type="molecule type" value="Genomic_DNA"/>
</dbReference>
<dbReference type="Proteomes" id="UP000194236">
    <property type="component" value="Unassembled WGS sequence"/>
</dbReference>
<dbReference type="UniPathway" id="UPA00378"/>
<dbReference type="PANTHER" id="PTHR21528">
    <property type="entry name" value="DEHYDRODOLICHYL DIPHOSPHATE SYNTHASE COMPLEX SUBUNIT NUS1"/>
    <property type="match status" value="1"/>
</dbReference>
<name>A0A1Y3AYL5_EURMA</name>
<organism evidence="13 14">
    <name type="scientific">Euroglyphus maynei</name>
    <name type="common">Mayne's house dust mite</name>
    <dbReference type="NCBI Taxonomy" id="6958"/>
    <lineage>
        <taxon>Eukaryota</taxon>
        <taxon>Metazoa</taxon>
        <taxon>Ecdysozoa</taxon>
        <taxon>Arthropoda</taxon>
        <taxon>Chelicerata</taxon>
        <taxon>Arachnida</taxon>
        <taxon>Acari</taxon>
        <taxon>Acariformes</taxon>
        <taxon>Sarcoptiformes</taxon>
        <taxon>Astigmata</taxon>
        <taxon>Psoroptidia</taxon>
        <taxon>Analgoidea</taxon>
        <taxon>Pyroglyphidae</taxon>
        <taxon>Pyroglyphinae</taxon>
        <taxon>Euroglyphus</taxon>
    </lineage>
</organism>
<sequence length="190" mass="22299">MTDFYITYLYHHLRSPWINIDSKTKTFLPRIPKNLAICIGLEDSKKIEMNKIVQLLCWCQSLSIKTLTIYHYSEAFPELTSTLNGLQVQTISLSSSHQSLIESARQLCQQTLPITSNQINQYLRKEGYYKFDDPDLLICFSDDQQSLQAFPPWQVRLTEIVFLTSHRHLNKSQFLDILKRFSQCEQRFGK</sequence>
<keyword evidence="6" id="KW-0808">Transferase</keyword>
<dbReference type="InterPro" id="IPR001441">
    <property type="entry name" value="UPP_synth-like"/>
</dbReference>
<dbReference type="Pfam" id="PF01255">
    <property type="entry name" value="Prenyltransf"/>
    <property type="match status" value="1"/>
</dbReference>
<comment type="catalytic activity">
    <reaction evidence="12">
        <text>n isopentenyl diphosphate + (2E,6E)-farnesyl diphosphate = a di-trans,poly-cis-polyprenyl diphosphate + n diphosphate</text>
        <dbReference type="Rhea" id="RHEA:53008"/>
        <dbReference type="Rhea" id="RHEA-COMP:19494"/>
        <dbReference type="ChEBI" id="CHEBI:33019"/>
        <dbReference type="ChEBI" id="CHEBI:128769"/>
        <dbReference type="ChEBI" id="CHEBI:136960"/>
        <dbReference type="ChEBI" id="CHEBI:175763"/>
        <dbReference type="EC" id="2.5.1.87"/>
    </reaction>
</comment>
<evidence type="ECO:0000256" key="11">
    <source>
        <dbReference type="ARBA" id="ARBA00023136"/>
    </source>
</evidence>
<keyword evidence="14" id="KW-1185">Reference proteome</keyword>
<keyword evidence="7" id="KW-0812">Transmembrane</keyword>
<accession>A0A1Y3AYL5</accession>
<evidence type="ECO:0000313" key="13">
    <source>
        <dbReference type="EMBL" id="OTF72894.1"/>
    </source>
</evidence>
<dbReference type="Gene3D" id="3.40.1180.10">
    <property type="entry name" value="Decaprenyl diphosphate synthase-like"/>
    <property type="match status" value="1"/>
</dbReference>
<evidence type="ECO:0000256" key="1">
    <source>
        <dbReference type="ARBA" id="ARBA00001946"/>
    </source>
</evidence>
<dbReference type="InterPro" id="IPR038887">
    <property type="entry name" value="Nus1/NgBR"/>
</dbReference>
<keyword evidence="8" id="KW-0256">Endoplasmic reticulum</keyword>
<reference evidence="13 14" key="1">
    <citation type="submission" date="2017-03" db="EMBL/GenBank/DDBJ databases">
        <title>Genome Survey of Euroglyphus maynei.</title>
        <authorList>
            <person name="Arlian L.G."/>
            <person name="Morgan M.S."/>
            <person name="Rider S.D."/>
        </authorList>
    </citation>
    <scope>NUCLEOTIDE SEQUENCE [LARGE SCALE GENOMIC DNA]</scope>
    <source>
        <strain evidence="13">Arlian Lab</strain>
        <tissue evidence="13">Whole body</tissue>
    </source>
</reference>
<evidence type="ECO:0000256" key="7">
    <source>
        <dbReference type="ARBA" id="ARBA00022692"/>
    </source>
</evidence>
<dbReference type="OrthoDB" id="19639at2759"/>
<evidence type="ECO:0000256" key="2">
    <source>
        <dbReference type="ARBA" id="ARBA00004586"/>
    </source>
</evidence>
<evidence type="ECO:0000256" key="9">
    <source>
        <dbReference type="ARBA" id="ARBA00022842"/>
    </source>
</evidence>
<comment type="pathway">
    <text evidence="3">Protein modification; protein glycosylation.</text>
</comment>
<comment type="caution">
    <text evidence="13">The sequence shown here is derived from an EMBL/GenBank/DDBJ whole genome shotgun (WGS) entry which is preliminary data.</text>
</comment>
<evidence type="ECO:0000256" key="8">
    <source>
        <dbReference type="ARBA" id="ARBA00022824"/>
    </source>
</evidence>
<keyword evidence="10" id="KW-1133">Transmembrane helix</keyword>
<evidence type="ECO:0000313" key="14">
    <source>
        <dbReference type="Proteomes" id="UP000194236"/>
    </source>
</evidence>
<dbReference type="InterPro" id="IPR036424">
    <property type="entry name" value="UPP_synth-like_sf"/>
</dbReference>
<gene>
    <name evidence="13" type="ORF">BLA29_003073</name>
</gene>
<dbReference type="EC" id="2.5.1.87" evidence="5"/>